<evidence type="ECO:0000313" key="7">
    <source>
        <dbReference type="Proteomes" id="UP000214746"/>
    </source>
</evidence>
<accession>A0A2W1NAE7</accession>
<dbReference type="AlphaFoldDB" id="A0A2W1NAE7"/>
<evidence type="ECO:0000256" key="3">
    <source>
        <dbReference type="PROSITE-ProRule" id="PRU10007"/>
    </source>
</evidence>
<evidence type="ECO:0000256" key="4">
    <source>
        <dbReference type="RuleBase" id="RU003345"/>
    </source>
</evidence>
<dbReference type="SUPFAM" id="SSF53720">
    <property type="entry name" value="ALDH-like"/>
    <property type="match status" value="1"/>
</dbReference>
<proteinExistence type="inferred from homology"/>
<keyword evidence="2 4" id="KW-0560">Oxidoreductase</keyword>
<feature type="active site" evidence="3">
    <location>
        <position position="265"/>
    </location>
</feature>
<dbReference type="InterPro" id="IPR029510">
    <property type="entry name" value="Ald_DH_CS_GLU"/>
</dbReference>
<dbReference type="FunFam" id="3.40.309.10:FF:000012">
    <property type="entry name" value="Betaine aldehyde dehydrogenase"/>
    <property type="match status" value="1"/>
</dbReference>
<dbReference type="Gene3D" id="3.40.309.10">
    <property type="entry name" value="Aldehyde Dehydrogenase, Chain A, domain 2"/>
    <property type="match status" value="1"/>
</dbReference>
<gene>
    <name evidence="6" type="ORF">CBW46_009405</name>
</gene>
<evidence type="ECO:0000256" key="2">
    <source>
        <dbReference type="ARBA" id="ARBA00023002"/>
    </source>
</evidence>
<dbReference type="PROSITE" id="PS00687">
    <property type="entry name" value="ALDEHYDE_DEHYDR_GLU"/>
    <property type="match status" value="1"/>
</dbReference>
<dbReference type="EMBL" id="NHRJ02000004">
    <property type="protein sequence ID" value="PZE20904.1"/>
    <property type="molecule type" value="Genomic_DNA"/>
</dbReference>
<evidence type="ECO:0000313" key="6">
    <source>
        <dbReference type="EMBL" id="PZE20904.1"/>
    </source>
</evidence>
<dbReference type="InterPro" id="IPR016162">
    <property type="entry name" value="Ald_DH_N"/>
</dbReference>
<dbReference type="PANTHER" id="PTHR11699">
    <property type="entry name" value="ALDEHYDE DEHYDROGENASE-RELATED"/>
    <property type="match status" value="1"/>
</dbReference>
<dbReference type="InterPro" id="IPR016163">
    <property type="entry name" value="Ald_DH_C"/>
</dbReference>
<dbReference type="OrthoDB" id="20170at2"/>
<protein>
    <submittedName>
        <fullName evidence="6">Aldehyde dehydrogenase</fullName>
    </submittedName>
</protein>
<dbReference type="Pfam" id="PF00171">
    <property type="entry name" value="Aldedh"/>
    <property type="match status" value="1"/>
</dbReference>
<dbReference type="InterPro" id="IPR016161">
    <property type="entry name" value="Ald_DH/histidinol_DH"/>
</dbReference>
<comment type="similarity">
    <text evidence="1 4">Belongs to the aldehyde dehydrogenase family.</text>
</comment>
<dbReference type="FunFam" id="3.40.605.10:FF:000007">
    <property type="entry name" value="NAD/NADP-dependent betaine aldehyde dehydrogenase"/>
    <property type="match status" value="1"/>
</dbReference>
<evidence type="ECO:0000259" key="5">
    <source>
        <dbReference type="Pfam" id="PF00171"/>
    </source>
</evidence>
<feature type="domain" description="Aldehyde dehydrogenase" evidence="5">
    <location>
        <begin position="29"/>
        <end position="492"/>
    </location>
</feature>
<sequence length="505" mass="54757">MIFLKSYQLEKSNQLVRSYQLFINGEWSAAANGQTFVRKNPANGEQVAELAKAEVEDARLAISAARDAFDRGEWSSLSGKERSDLLYRAYLRIEEKTNELGELLSREMGKPLTEAKGEVGAAANIFNYYAGLCRAIYGQTTTQVQKDLLGLTLRVPVGVVGIITPWNFPLGTLMQKLPAALAAGCTVVIKPASATPVTTLEIAKILDDVGFPKGVINVITGPGGEIGEELVTNPKVDKIAFTGSTEIGQELVRLSSKTLKKLSMELGGKSPNIVFADADIKDALDGALFGSFFNQGEVCTSGSRLLVQDDIYDEFVEKLVARAKLINVGNPLDDDTEMGALITESHLKTVLGCVEKGISEGAKLLTGGNRLTGGIYDDGLFMEPTIFGDVTPDMTIAREEIFGPVLSVIRFTDFDEAIEIANDTCFGLAGAVWTKDIDKALRAAQKIKTGTFWINHYMEAHPELPFGGFKESGYGRELGTPGLDAFSEVKTVQIHVGARNSFYKW</sequence>
<keyword evidence="7" id="KW-1185">Reference proteome</keyword>
<dbReference type="Proteomes" id="UP000214746">
    <property type="component" value="Unassembled WGS sequence"/>
</dbReference>
<name>A0A2W1NAE7_PAEXE</name>
<dbReference type="GO" id="GO:0016620">
    <property type="term" value="F:oxidoreductase activity, acting on the aldehyde or oxo group of donors, NAD or NADP as acceptor"/>
    <property type="evidence" value="ECO:0007669"/>
    <property type="project" value="InterPro"/>
</dbReference>
<reference evidence="6" key="1">
    <citation type="submission" date="2018-06" db="EMBL/GenBank/DDBJ databases">
        <title>Paenibacillus xerothermodurans sp. nov. an extremely dry heat resistant spore forming bacterium isolated from the soil of Cape Canaveral, Florida.</title>
        <authorList>
            <person name="Seuylemezian A."/>
            <person name="Kaur N."/>
            <person name="Patil P."/>
            <person name="Patil P."/>
            <person name="Mayilraj S."/>
            <person name="Vaishampayan P."/>
        </authorList>
    </citation>
    <scope>NUCLEOTIDE SEQUENCE [LARGE SCALE GENOMIC DNA]</scope>
    <source>
        <strain evidence="6">ATCC 27380</strain>
    </source>
</reference>
<organism evidence="6 7">
    <name type="scientific">Paenibacillus xerothermodurans</name>
    <dbReference type="NCBI Taxonomy" id="1977292"/>
    <lineage>
        <taxon>Bacteria</taxon>
        <taxon>Bacillati</taxon>
        <taxon>Bacillota</taxon>
        <taxon>Bacilli</taxon>
        <taxon>Bacillales</taxon>
        <taxon>Paenibacillaceae</taxon>
        <taxon>Paenibacillus</taxon>
    </lineage>
</organism>
<dbReference type="InterPro" id="IPR015590">
    <property type="entry name" value="Aldehyde_DH_dom"/>
</dbReference>
<comment type="caution">
    <text evidence="6">The sequence shown here is derived from an EMBL/GenBank/DDBJ whole genome shotgun (WGS) entry which is preliminary data.</text>
</comment>
<evidence type="ECO:0000256" key="1">
    <source>
        <dbReference type="ARBA" id="ARBA00009986"/>
    </source>
</evidence>
<dbReference type="Gene3D" id="3.40.605.10">
    <property type="entry name" value="Aldehyde Dehydrogenase, Chain A, domain 1"/>
    <property type="match status" value="1"/>
</dbReference>